<accession>A0A420GP68</accession>
<reference evidence="3 4" key="1">
    <citation type="submission" date="2016-07" db="EMBL/GenBank/DDBJ databases">
        <title>Genome analysis of Burkholderia fungorum ES3-20.</title>
        <authorList>
            <person name="Xu D."/>
            <person name="Yao R."/>
            <person name="Zheng S."/>
        </authorList>
    </citation>
    <scope>NUCLEOTIDE SEQUENCE [LARGE SCALE GENOMIC DNA]</scope>
    <source>
        <strain evidence="3 4">ES3-20</strain>
    </source>
</reference>
<feature type="coiled-coil region" evidence="1">
    <location>
        <begin position="135"/>
        <end position="169"/>
    </location>
</feature>
<comment type="caution">
    <text evidence="3">The sequence shown here is derived from an EMBL/GenBank/DDBJ whole genome shotgun (WGS) entry which is preliminary data.</text>
</comment>
<evidence type="ECO:0000313" key="3">
    <source>
        <dbReference type="EMBL" id="RKF47088.1"/>
    </source>
</evidence>
<keyword evidence="2" id="KW-0812">Transmembrane</keyword>
<protein>
    <submittedName>
        <fullName evidence="3">Uncharacterized protein</fullName>
    </submittedName>
</protein>
<dbReference type="OrthoDB" id="9128269at2"/>
<keyword evidence="1" id="KW-0175">Coiled coil</keyword>
<gene>
    <name evidence="3" type="ORF">BCY88_24340</name>
</gene>
<dbReference type="Proteomes" id="UP000283709">
    <property type="component" value="Unassembled WGS sequence"/>
</dbReference>
<evidence type="ECO:0000313" key="4">
    <source>
        <dbReference type="Proteomes" id="UP000283709"/>
    </source>
</evidence>
<feature type="transmembrane region" description="Helical" evidence="2">
    <location>
        <begin position="12"/>
        <end position="29"/>
    </location>
</feature>
<sequence length="285" mass="31670">MSDFLGVPDVVWSGAIGSSIAFIGVWMSNKSNTDRLTQQLRHDAQEKSTQRRADVRKAVYLELLEQFSTVNAYIGGMSNEDIKDGQNVSDALKPFHAAAAKAQLVANIETSDAIADLMGIHTKYFVKAVAKLLPIQHIKSQIKSQTQVFENAQAEMKRILSEMAAFNEAARTEKHIFEALNRSFTIQKGVSDVAIAERSKLYDSVNALHRGYLEFATSNIGTIMRASAPVMAAMRRELEIDGYDVNYEQRLIKRFEKIEADVARTATEFVADVTGSKQTASTDRQ</sequence>
<name>A0A420GP68_9BURK</name>
<keyword evidence="2" id="KW-0472">Membrane</keyword>
<evidence type="ECO:0000256" key="1">
    <source>
        <dbReference type="SAM" id="Coils"/>
    </source>
</evidence>
<dbReference type="EMBL" id="MCAS01000011">
    <property type="protein sequence ID" value="RKF47088.1"/>
    <property type="molecule type" value="Genomic_DNA"/>
</dbReference>
<keyword evidence="2" id="KW-1133">Transmembrane helix</keyword>
<proteinExistence type="predicted"/>
<evidence type="ECO:0000256" key="2">
    <source>
        <dbReference type="SAM" id="Phobius"/>
    </source>
</evidence>
<dbReference type="RefSeq" id="WP_120344531.1">
    <property type="nucleotide sequence ID" value="NZ_MCAS01000011.1"/>
</dbReference>
<organism evidence="3 4">
    <name type="scientific">Paraburkholderia fungorum</name>
    <dbReference type="NCBI Taxonomy" id="134537"/>
    <lineage>
        <taxon>Bacteria</taxon>
        <taxon>Pseudomonadati</taxon>
        <taxon>Pseudomonadota</taxon>
        <taxon>Betaproteobacteria</taxon>
        <taxon>Burkholderiales</taxon>
        <taxon>Burkholderiaceae</taxon>
        <taxon>Paraburkholderia</taxon>
    </lineage>
</organism>
<dbReference type="AlphaFoldDB" id="A0A420GP68"/>